<accession>A0A420HZH3</accession>
<dbReference type="PANTHER" id="PTHR18929">
    <property type="entry name" value="PROTEIN DISULFIDE ISOMERASE"/>
    <property type="match status" value="1"/>
</dbReference>
<keyword evidence="10 14" id="KW-0413">Isomerase</keyword>
<evidence type="ECO:0000256" key="2">
    <source>
        <dbReference type="ARBA" id="ARBA00002692"/>
    </source>
</evidence>
<dbReference type="NCBIfam" id="TIGR01126">
    <property type="entry name" value="pdi_dom"/>
    <property type="match status" value="1"/>
</dbReference>
<dbReference type="CDD" id="cd02995">
    <property type="entry name" value="PDI_a_PDI_a'_C"/>
    <property type="match status" value="1"/>
</dbReference>
<evidence type="ECO:0000256" key="12">
    <source>
        <dbReference type="ARBA" id="ARBA00039846"/>
    </source>
</evidence>
<dbReference type="InterPro" id="IPR017937">
    <property type="entry name" value="Thioredoxin_CS"/>
</dbReference>
<dbReference type="GO" id="GO:0034976">
    <property type="term" value="P:response to endoplasmic reticulum stress"/>
    <property type="evidence" value="ECO:0007669"/>
    <property type="project" value="TreeGrafter"/>
</dbReference>
<dbReference type="InterPro" id="IPR036249">
    <property type="entry name" value="Thioredoxin-like_sf"/>
</dbReference>
<dbReference type="FunFam" id="3.40.30.10:FF:000139">
    <property type="entry name" value="Protein disulfide-isomerase"/>
    <property type="match status" value="1"/>
</dbReference>
<gene>
    <name evidence="17" type="ORF">GcC1_144024</name>
</gene>
<evidence type="ECO:0000256" key="4">
    <source>
        <dbReference type="ARBA" id="ARBA00006347"/>
    </source>
</evidence>
<feature type="signal peptide" evidence="14">
    <location>
        <begin position="1"/>
        <end position="19"/>
    </location>
</feature>
<comment type="function">
    <text evidence="2">Participates in the folding of proteins containing disulfide bonds, may be involved in glycosylation, prolyl hydroxylation and triglyceride transfer.</text>
</comment>
<organism evidence="17 18">
    <name type="scientific">Golovinomyces cichoracearum</name>
    <dbReference type="NCBI Taxonomy" id="62708"/>
    <lineage>
        <taxon>Eukaryota</taxon>
        <taxon>Fungi</taxon>
        <taxon>Dikarya</taxon>
        <taxon>Ascomycota</taxon>
        <taxon>Pezizomycotina</taxon>
        <taxon>Leotiomycetes</taxon>
        <taxon>Erysiphales</taxon>
        <taxon>Erysiphaceae</taxon>
        <taxon>Golovinomyces</taxon>
    </lineage>
</organism>
<evidence type="ECO:0000256" key="11">
    <source>
        <dbReference type="ARBA" id="ARBA00023284"/>
    </source>
</evidence>
<feature type="region of interest" description="Disordered" evidence="15">
    <location>
        <begin position="517"/>
        <end position="555"/>
    </location>
</feature>
<evidence type="ECO:0000256" key="1">
    <source>
        <dbReference type="ARBA" id="ARBA00001182"/>
    </source>
</evidence>
<evidence type="ECO:0000256" key="10">
    <source>
        <dbReference type="ARBA" id="ARBA00023235"/>
    </source>
</evidence>
<dbReference type="NCBIfam" id="TIGR01130">
    <property type="entry name" value="ER_PDI_fam"/>
    <property type="match status" value="1"/>
</dbReference>
<feature type="domain" description="Thioredoxin" evidence="16">
    <location>
        <begin position="373"/>
        <end position="512"/>
    </location>
</feature>
<evidence type="ECO:0000313" key="18">
    <source>
        <dbReference type="Proteomes" id="UP000285405"/>
    </source>
</evidence>
<feature type="compositionally biased region" description="Acidic residues" evidence="15">
    <location>
        <begin position="529"/>
        <end position="555"/>
    </location>
</feature>
<protein>
    <recommendedName>
        <fullName evidence="12 14">Protein disulfide-isomerase</fullName>
        <ecNumber evidence="5 14">5.3.4.1</ecNumber>
    </recommendedName>
</protein>
<dbReference type="EMBL" id="MCBR01014424">
    <property type="protein sequence ID" value="RKF62825.1"/>
    <property type="molecule type" value="Genomic_DNA"/>
</dbReference>
<evidence type="ECO:0000256" key="7">
    <source>
        <dbReference type="ARBA" id="ARBA00022737"/>
    </source>
</evidence>
<evidence type="ECO:0000256" key="13">
    <source>
        <dbReference type="RuleBase" id="RU004208"/>
    </source>
</evidence>
<dbReference type="FunFam" id="3.40.30.10:FF:000185">
    <property type="entry name" value="Protein disulfide-isomerase"/>
    <property type="match status" value="1"/>
</dbReference>
<dbReference type="CDD" id="cd02982">
    <property type="entry name" value="PDI_b'_family"/>
    <property type="match status" value="1"/>
</dbReference>
<dbReference type="PROSITE" id="PS51352">
    <property type="entry name" value="THIOREDOXIN_2"/>
    <property type="match status" value="2"/>
</dbReference>
<evidence type="ECO:0000256" key="9">
    <source>
        <dbReference type="ARBA" id="ARBA00023157"/>
    </source>
</evidence>
<evidence type="ECO:0000313" key="17">
    <source>
        <dbReference type="EMBL" id="RKF62825.1"/>
    </source>
</evidence>
<comment type="catalytic activity">
    <reaction evidence="1 14">
        <text>Catalyzes the rearrangement of -S-S- bonds in proteins.</text>
        <dbReference type="EC" id="5.3.4.1"/>
    </reaction>
</comment>
<dbReference type="InterPro" id="IPR013766">
    <property type="entry name" value="Thioredoxin_domain"/>
</dbReference>
<dbReference type="InterPro" id="IPR005792">
    <property type="entry name" value="Prot_disulphide_isomerase"/>
</dbReference>
<dbReference type="SUPFAM" id="SSF52833">
    <property type="entry name" value="Thioredoxin-like"/>
    <property type="match status" value="4"/>
</dbReference>
<dbReference type="GO" id="GO:0051082">
    <property type="term" value="F:unfolded protein binding"/>
    <property type="evidence" value="ECO:0007669"/>
    <property type="project" value="UniProtKB-ARBA"/>
</dbReference>
<dbReference type="PANTHER" id="PTHR18929:SF132">
    <property type="entry name" value="PROTEIN DISULFIDE-ISOMERASE A3"/>
    <property type="match status" value="1"/>
</dbReference>
<dbReference type="Pfam" id="PF13848">
    <property type="entry name" value="Thioredoxin_6"/>
    <property type="match status" value="1"/>
</dbReference>
<dbReference type="PROSITE" id="PS00194">
    <property type="entry name" value="THIOREDOXIN_1"/>
    <property type="match status" value="1"/>
</dbReference>
<dbReference type="Gene3D" id="3.40.30.10">
    <property type="entry name" value="Glutaredoxin"/>
    <property type="match status" value="4"/>
</dbReference>
<name>A0A420HZH3_9PEZI</name>
<feature type="chain" id="PRO_5018820595" description="Protein disulfide-isomerase" evidence="14">
    <location>
        <begin position="20"/>
        <end position="555"/>
    </location>
</feature>
<evidence type="ECO:0000256" key="15">
    <source>
        <dbReference type="SAM" id="MobiDB-lite"/>
    </source>
</evidence>
<evidence type="ECO:0000256" key="6">
    <source>
        <dbReference type="ARBA" id="ARBA00022729"/>
    </source>
</evidence>
<dbReference type="InterPro" id="IPR005788">
    <property type="entry name" value="PDI_thioredoxin-like_dom"/>
</dbReference>
<dbReference type="CDD" id="cd02981">
    <property type="entry name" value="PDI_b_family"/>
    <property type="match status" value="1"/>
</dbReference>
<evidence type="ECO:0000256" key="14">
    <source>
        <dbReference type="RuleBase" id="RU361130"/>
    </source>
</evidence>
<dbReference type="AlphaFoldDB" id="A0A420HZH3"/>
<sequence>MRNLEKLALGLVTGVVASGASEVTSLTKDTFKDYIKDNDLALNSQLIIGMTVFAVRSPTTSLIAIISKSKLIYSAMVVSLYEINHSKLDINLILCHSGHCKALAPEFEEAAKELTKRNVKLAKIDCTEEAELCQTHGVDGYPTLKIFRGSDNVKPYSGGRKAPAIISHMTKQSLPAVSILTQETIEDFKKADQIVTVAYFDAEDKTSNSTFTALAEKIRDTHIFGASNDANLAKNEGVTVPAVVLYKSFDEGKVVHTGKFEEEEIEKFINTASIPLVGTIDPDTYHNYMFSGVPLAYIFAKTEDERISLSKTLRPVAEKHRGKINFATIDAEAYGSHATNLNLKADKFPAFVIHDTVNNKKYPLHHETEITAESIDDLATKFTENKIEPSIKSEPIPESQTGPVTVVVAKTFDEIVMDDTKDVLIEFYATWCGHCKALAPKYEILAKLYADAGLTDKVTIAKIDADANDVNQEIEGFPTIMLFKAGDKANPVTFSGGRNVEDLIKFVKSGKHQVSVEYGIDQKEKEPSEPEETEDEEVMEDNDIDEDEMEEHDEL</sequence>
<dbReference type="OrthoDB" id="427280at2759"/>
<evidence type="ECO:0000256" key="3">
    <source>
        <dbReference type="ARBA" id="ARBA00004319"/>
    </source>
</evidence>
<evidence type="ECO:0000256" key="5">
    <source>
        <dbReference type="ARBA" id="ARBA00012723"/>
    </source>
</evidence>
<dbReference type="Pfam" id="PF00085">
    <property type="entry name" value="Thioredoxin"/>
    <property type="match status" value="2"/>
</dbReference>
<dbReference type="GO" id="GO:0006457">
    <property type="term" value="P:protein folding"/>
    <property type="evidence" value="ECO:0007669"/>
    <property type="project" value="TreeGrafter"/>
</dbReference>
<evidence type="ECO:0000259" key="16">
    <source>
        <dbReference type="PROSITE" id="PS51352"/>
    </source>
</evidence>
<dbReference type="PRINTS" id="PR00421">
    <property type="entry name" value="THIOREDOXIN"/>
</dbReference>
<dbReference type="CDD" id="cd02961">
    <property type="entry name" value="PDI_a_family"/>
    <property type="match status" value="1"/>
</dbReference>
<dbReference type="FunFam" id="3.40.30.10:FF:000154">
    <property type="entry name" value="Protein disulfide-isomerase"/>
    <property type="match status" value="1"/>
</dbReference>
<comment type="caution">
    <text evidence="17">The sequence shown here is derived from an EMBL/GenBank/DDBJ whole genome shotgun (WGS) entry which is preliminary data.</text>
</comment>
<reference evidence="17 18" key="1">
    <citation type="journal article" date="2018" name="BMC Genomics">
        <title>Comparative genome analyses reveal sequence features reflecting distinct modes of host-adaptation between dicot and monocot powdery mildew.</title>
        <authorList>
            <person name="Wu Y."/>
            <person name="Ma X."/>
            <person name="Pan Z."/>
            <person name="Kale S.D."/>
            <person name="Song Y."/>
            <person name="King H."/>
            <person name="Zhang Q."/>
            <person name="Presley C."/>
            <person name="Deng X."/>
            <person name="Wei C.I."/>
            <person name="Xiao S."/>
        </authorList>
    </citation>
    <scope>NUCLEOTIDE SEQUENCE [LARGE SCALE GENOMIC DNA]</scope>
    <source>
        <strain evidence="17">UCSC1</strain>
    </source>
</reference>
<evidence type="ECO:0000256" key="8">
    <source>
        <dbReference type="ARBA" id="ARBA00022824"/>
    </source>
</evidence>
<keyword evidence="6 14" id="KW-0732">Signal</keyword>
<dbReference type="GO" id="GO:0003756">
    <property type="term" value="F:protein disulfide isomerase activity"/>
    <property type="evidence" value="ECO:0007669"/>
    <property type="project" value="UniProtKB-EC"/>
</dbReference>
<dbReference type="Proteomes" id="UP000285405">
    <property type="component" value="Unassembled WGS sequence"/>
</dbReference>
<dbReference type="GO" id="GO:0005788">
    <property type="term" value="C:endoplasmic reticulum lumen"/>
    <property type="evidence" value="ECO:0007669"/>
    <property type="project" value="UniProtKB-SubCell"/>
</dbReference>
<keyword evidence="11" id="KW-0676">Redox-active center</keyword>
<keyword evidence="9" id="KW-1015">Disulfide bond</keyword>
<keyword evidence="7" id="KW-0677">Repeat</keyword>
<comment type="similarity">
    <text evidence="4 13">Belongs to the protein disulfide isomerase family.</text>
</comment>
<keyword evidence="8" id="KW-0256">Endoplasmic reticulum</keyword>
<dbReference type="GO" id="GO:0015035">
    <property type="term" value="F:protein-disulfide reductase activity"/>
    <property type="evidence" value="ECO:0007669"/>
    <property type="project" value="UniProtKB-ARBA"/>
</dbReference>
<feature type="domain" description="Thioredoxin" evidence="16">
    <location>
        <begin position="46"/>
        <end position="274"/>
    </location>
</feature>
<proteinExistence type="inferred from homology"/>
<comment type="subcellular location">
    <subcellularLocation>
        <location evidence="3">Endoplasmic reticulum lumen</location>
    </subcellularLocation>
</comment>
<dbReference type="EC" id="5.3.4.1" evidence="5 14"/>